<reference evidence="1 2" key="1">
    <citation type="submission" date="2024-01" db="EMBL/GenBank/DDBJ databases">
        <title>Genome assemblies of Stephania.</title>
        <authorList>
            <person name="Yang L."/>
        </authorList>
    </citation>
    <scope>NUCLEOTIDE SEQUENCE [LARGE SCALE GENOMIC DNA]</scope>
    <source>
        <strain evidence="1">JXDWG</strain>
        <tissue evidence="1">Leaf</tissue>
    </source>
</reference>
<keyword evidence="2" id="KW-1185">Reference proteome</keyword>
<dbReference type="AlphaFoldDB" id="A0AAP0KSB8"/>
<dbReference type="Proteomes" id="UP001419268">
    <property type="component" value="Unassembled WGS sequence"/>
</dbReference>
<organism evidence="1 2">
    <name type="scientific">Stephania cephalantha</name>
    <dbReference type="NCBI Taxonomy" id="152367"/>
    <lineage>
        <taxon>Eukaryota</taxon>
        <taxon>Viridiplantae</taxon>
        <taxon>Streptophyta</taxon>
        <taxon>Embryophyta</taxon>
        <taxon>Tracheophyta</taxon>
        <taxon>Spermatophyta</taxon>
        <taxon>Magnoliopsida</taxon>
        <taxon>Ranunculales</taxon>
        <taxon>Menispermaceae</taxon>
        <taxon>Menispermoideae</taxon>
        <taxon>Cissampelideae</taxon>
        <taxon>Stephania</taxon>
    </lineage>
</organism>
<protein>
    <submittedName>
        <fullName evidence="1">Uncharacterized protein</fullName>
    </submittedName>
</protein>
<sequence length="66" mass="7630">MWSAQRWRENGGKGIVRMVRGKEGTKGTVARLPIARQVRIRSPGKSERVLRQFHERSQLLFKAQQA</sequence>
<name>A0AAP0KSB8_9MAGN</name>
<evidence type="ECO:0000313" key="1">
    <source>
        <dbReference type="EMBL" id="KAK9157797.1"/>
    </source>
</evidence>
<comment type="caution">
    <text evidence="1">The sequence shown here is derived from an EMBL/GenBank/DDBJ whole genome shotgun (WGS) entry which is preliminary data.</text>
</comment>
<proteinExistence type="predicted"/>
<accession>A0AAP0KSB8</accession>
<gene>
    <name evidence="1" type="ORF">Scep_004371</name>
</gene>
<dbReference type="EMBL" id="JBBNAG010000002">
    <property type="protein sequence ID" value="KAK9157797.1"/>
    <property type="molecule type" value="Genomic_DNA"/>
</dbReference>
<evidence type="ECO:0000313" key="2">
    <source>
        <dbReference type="Proteomes" id="UP001419268"/>
    </source>
</evidence>